<proteinExistence type="predicted"/>
<dbReference type="InterPro" id="IPR052893">
    <property type="entry name" value="TCS_response_regulator"/>
</dbReference>
<dbReference type="AlphaFoldDB" id="A0A9X1Z362"/>
<dbReference type="PANTHER" id="PTHR44520:SF2">
    <property type="entry name" value="RESPONSE REGULATOR RCP1"/>
    <property type="match status" value="1"/>
</dbReference>
<dbReference type="RefSeq" id="WP_188926561.1">
    <property type="nucleotide sequence ID" value="NZ_BMQI01000047.1"/>
</dbReference>
<evidence type="ECO:0000313" key="4">
    <source>
        <dbReference type="Proteomes" id="UP001139408"/>
    </source>
</evidence>
<name>A0A9X1Z362_9GAMM</name>
<organism evidence="3 4">
    <name type="scientific">Shewanella algicola</name>
    <dbReference type="NCBI Taxonomy" id="640633"/>
    <lineage>
        <taxon>Bacteria</taxon>
        <taxon>Pseudomonadati</taxon>
        <taxon>Pseudomonadota</taxon>
        <taxon>Gammaproteobacteria</taxon>
        <taxon>Alteromonadales</taxon>
        <taxon>Shewanellaceae</taxon>
        <taxon>Shewanella</taxon>
    </lineage>
</organism>
<dbReference type="PROSITE" id="PS50110">
    <property type="entry name" value="RESPONSE_REGULATORY"/>
    <property type="match status" value="1"/>
</dbReference>
<evidence type="ECO:0000259" key="2">
    <source>
        <dbReference type="PROSITE" id="PS50110"/>
    </source>
</evidence>
<dbReference type="SUPFAM" id="SSF52172">
    <property type="entry name" value="CheY-like"/>
    <property type="match status" value="1"/>
</dbReference>
<keyword evidence="1" id="KW-0597">Phosphoprotein</keyword>
<reference evidence="3" key="1">
    <citation type="submission" date="2022-01" db="EMBL/GenBank/DDBJ databases">
        <title>Whole genome-based taxonomy of the Shewanellaceae.</title>
        <authorList>
            <person name="Martin-Rodriguez A.J."/>
        </authorList>
    </citation>
    <scope>NUCLEOTIDE SEQUENCE</scope>
    <source>
        <strain evidence="3">DSM 23803</strain>
    </source>
</reference>
<dbReference type="SMART" id="SM00448">
    <property type="entry name" value="REC"/>
    <property type="match status" value="1"/>
</dbReference>
<dbReference type="Gene3D" id="3.40.50.2300">
    <property type="match status" value="1"/>
</dbReference>
<dbReference type="PANTHER" id="PTHR44520">
    <property type="entry name" value="RESPONSE REGULATOR RCP1-RELATED"/>
    <property type="match status" value="1"/>
</dbReference>
<dbReference type="Proteomes" id="UP001139408">
    <property type="component" value="Unassembled WGS sequence"/>
</dbReference>
<comment type="caution">
    <text evidence="3">The sequence shown here is derived from an EMBL/GenBank/DDBJ whole genome shotgun (WGS) entry which is preliminary data.</text>
</comment>
<protein>
    <submittedName>
        <fullName evidence="3">Response regulator</fullName>
    </submittedName>
</protein>
<sequence length="145" mass="16381">MNGCELPHKHVTIFIIDDDDVDVIGIERALKKLKIANPTVRARDGIEALDLLHKKAIPKPFIILLDINMPRMGGIEFLKAIRADDSLSDSVVFMLTTSSDDQDKILAYKKNVAGYMVKKQVGESFLNIVDMLGHYWRVVELPVYE</sequence>
<gene>
    <name evidence="3" type="ORF">L2749_05965</name>
</gene>
<keyword evidence="4" id="KW-1185">Reference proteome</keyword>
<dbReference type="InterPro" id="IPR011006">
    <property type="entry name" value="CheY-like_superfamily"/>
</dbReference>
<dbReference type="CDD" id="cd17557">
    <property type="entry name" value="REC_Rcp-like"/>
    <property type="match status" value="1"/>
</dbReference>
<dbReference type="GO" id="GO:0000160">
    <property type="term" value="P:phosphorelay signal transduction system"/>
    <property type="evidence" value="ECO:0007669"/>
    <property type="project" value="InterPro"/>
</dbReference>
<feature type="modified residue" description="4-aspartylphosphate" evidence="1">
    <location>
        <position position="66"/>
    </location>
</feature>
<evidence type="ECO:0000256" key="1">
    <source>
        <dbReference type="PROSITE-ProRule" id="PRU00169"/>
    </source>
</evidence>
<accession>A0A9X1Z362</accession>
<dbReference type="Pfam" id="PF00072">
    <property type="entry name" value="Response_reg"/>
    <property type="match status" value="1"/>
</dbReference>
<dbReference type="InterPro" id="IPR001789">
    <property type="entry name" value="Sig_transdc_resp-reg_receiver"/>
</dbReference>
<evidence type="ECO:0000313" key="3">
    <source>
        <dbReference type="EMBL" id="MCL1104806.1"/>
    </source>
</evidence>
<feature type="domain" description="Response regulatory" evidence="2">
    <location>
        <begin position="12"/>
        <end position="133"/>
    </location>
</feature>
<dbReference type="EMBL" id="JAKILJ010000010">
    <property type="protein sequence ID" value="MCL1104806.1"/>
    <property type="molecule type" value="Genomic_DNA"/>
</dbReference>